<proteinExistence type="predicted"/>
<accession>A0A3B0W9X2</accession>
<organism evidence="1">
    <name type="scientific">hydrothermal vent metagenome</name>
    <dbReference type="NCBI Taxonomy" id="652676"/>
    <lineage>
        <taxon>unclassified sequences</taxon>
        <taxon>metagenomes</taxon>
        <taxon>ecological metagenomes</taxon>
    </lineage>
</organism>
<name>A0A3B0W9X2_9ZZZZ</name>
<dbReference type="EMBL" id="UOFA01000347">
    <property type="protein sequence ID" value="VAW47477.1"/>
    <property type="molecule type" value="Genomic_DNA"/>
</dbReference>
<gene>
    <name evidence="1" type="ORF">MNBD_GAMMA02-1095</name>
</gene>
<dbReference type="AlphaFoldDB" id="A0A3B0W9X2"/>
<sequence length="77" mass="8476">MNYPYTCDGMLTIECQTPIKLTLNKAQASELTALVAKDLNAVLKMTKQSAMVFCGAAFGSEQLLQPKFPVQQSITQY</sequence>
<feature type="non-terminal residue" evidence="1">
    <location>
        <position position="77"/>
    </location>
</feature>
<reference evidence="1" key="1">
    <citation type="submission" date="2018-06" db="EMBL/GenBank/DDBJ databases">
        <authorList>
            <person name="Zhirakovskaya E."/>
        </authorList>
    </citation>
    <scope>NUCLEOTIDE SEQUENCE</scope>
</reference>
<evidence type="ECO:0000313" key="1">
    <source>
        <dbReference type="EMBL" id="VAW47477.1"/>
    </source>
</evidence>
<protein>
    <submittedName>
        <fullName evidence="1">Uncharacterized protein</fullName>
    </submittedName>
</protein>